<accession>B2IT15</accession>
<organism evidence="3 4">
    <name type="scientific">Nostoc punctiforme (strain ATCC 29133 / PCC 73102)</name>
    <dbReference type="NCBI Taxonomy" id="63737"/>
    <lineage>
        <taxon>Bacteria</taxon>
        <taxon>Bacillati</taxon>
        <taxon>Cyanobacteriota</taxon>
        <taxon>Cyanophyceae</taxon>
        <taxon>Nostocales</taxon>
        <taxon>Nostocaceae</taxon>
        <taxon>Nostoc</taxon>
    </lineage>
</organism>
<proteinExistence type="predicted"/>
<keyword evidence="4" id="KW-1185">Reference proteome</keyword>
<dbReference type="STRING" id="63737.Npun_F0766"/>
<feature type="domain" description="CHASE2" evidence="2">
    <location>
        <begin position="2"/>
        <end position="266"/>
    </location>
</feature>
<evidence type="ECO:0000313" key="4">
    <source>
        <dbReference type="Proteomes" id="UP000001191"/>
    </source>
</evidence>
<dbReference type="SMART" id="SM01080">
    <property type="entry name" value="CHASE2"/>
    <property type="match status" value="1"/>
</dbReference>
<dbReference type="Pfam" id="PF05226">
    <property type="entry name" value="CHASE2"/>
    <property type="match status" value="1"/>
</dbReference>
<dbReference type="EMBL" id="CP001037">
    <property type="protein sequence ID" value="ACC79513.1"/>
    <property type="molecule type" value="Genomic_DNA"/>
</dbReference>
<evidence type="ECO:0000313" key="3">
    <source>
        <dbReference type="EMBL" id="ACC79513.1"/>
    </source>
</evidence>
<gene>
    <name evidence="3" type="ordered locus">Npun_F0766</name>
</gene>
<dbReference type="AlphaFoldDB" id="B2IT15"/>
<sequence length="478" mass="53104">MIGASISEKSLDKLLVKLNQQKPRAIGLDIYRDFPAEDKNLISRLKQTQKLIGICKGSDTTNIQGIKPPPEIPIVNLGFNDFVRDRDAVIRRYLLFMNPEVTSLCPASYAFSLQLTFLYLQSFEIRPQFTRAGNFQLGNTVFENFSPRSSYNIDPNGGQILLNYRSSKYIAEQVTLTQFLSSPVNSSPAKDRIVLIGSVAKGDFPDTWATPYGSPLNEQMPGVLVQAQMVSQILSTVLDNRPLIKILPELMEWLWIFGWSTVGASISLGLWRLRFTQLSTPSILITMTCLAGICYLALMLGWWLPLIPAMVTLLSSMIPMPVVPSYPLDQLDFQRTLELIIEAYDGNLADARVAVGYLINSSPRKRPAIQGLISVAMDALNSCQTIEGIATVANQLAWIPSPLPKAINSVLPLFLQISQGVRTALDVTPVVRQRELLNESINALRFLSASLASESFSREAATFRSIALDWIIILIYSD</sequence>
<dbReference type="HOGENOM" id="CLU_570885_0_0_3"/>
<keyword evidence="1" id="KW-0472">Membrane</keyword>
<protein>
    <submittedName>
        <fullName evidence="3">Putative Chase2 sensor protein</fullName>
    </submittedName>
</protein>
<feature type="transmembrane region" description="Helical" evidence="1">
    <location>
        <begin position="253"/>
        <end position="271"/>
    </location>
</feature>
<dbReference type="eggNOG" id="COG4252">
    <property type="taxonomic scope" value="Bacteria"/>
</dbReference>
<evidence type="ECO:0000259" key="2">
    <source>
        <dbReference type="SMART" id="SM01080"/>
    </source>
</evidence>
<reference evidence="3 4" key="2">
    <citation type="journal article" date="2013" name="Plant Physiol.">
        <title>A Nostoc punctiforme Sugar Transporter Necessary to Establish a Cyanobacterium-Plant Symbiosis.</title>
        <authorList>
            <person name="Ekman M."/>
            <person name="Picossi S."/>
            <person name="Campbell E.L."/>
            <person name="Meeks J.C."/>
            <person name="Flores E."/>
        </authorList>
    </citation>
    <scope>NUCLEOTIDE SEQUENCE [LARGE SCALE GENOMIC DNA]</scope>
    <source>
        <strain evidence="4">ATCC 29133 / PCC 73102</strain>
    </source>
</reference>
<feature type="transmembrane region" description="Helical" evidence="1">
    <location>
        <begin position="283"/>
        <end position="304"/>
    </location>
</feature>
<name>B2IT15_NOSP7</name>
<dbReference type="OrthoDB" id="444941at2"/>
<dbReference type="KEGG" id="npu:Npun_F0766"/>
<dbReference type="PhylomeDB" id="B2IT15"/>
<evidence type="ECO:0000256" key="1">
    <source>
        <dbReference type="SAM" id="Phobius"/>
    </source>
</evidence>
<keyword evidence="1" id="KW-0812">Transmembrane</keyword>
<dbReference type="Proteomes" id="UP000001191">
    <property type="component" value="Chromosome"/>
</dbReference>
<dbReference type="EnsemblBacteria" id="ACC79513">
    <property type="protein sequence ID" value="ACC79513"/>
    <property type="gene ID" value="Npun_F0766"/>
</dbReference>
<dbReference type="InterPro" id="IPR007890">
    <property type="entry name" value="CHASE2"/>
</dbReference>
<keyword evidence="1" id="KW-1133">Transmembrane helix</keyword>
<reference evidence="4" key="1">
    <citation type="submission" date="2008-04" db="EMBL/GenBank/DDBJ databases">
        <title>Complete sequence of chromosome of Nostoc punctiforme ATCC 29133.</title>
        <authorList>
            <consortium name="US DOE Joint Genome Institute"/>
            <person name="Copeland A."/>
            <person name="Lucas S."/>
            <person name="Lapidus A."/>
            <person name="Glavina del Rio T."/>
            <person name="Dalin E."/>
            <person name="Tice H."/>
            <person name="Pitluck S."/>
            <person name="Chain P."/>
            <person name="Malfatti S."/>
            <person name="Shin M."/>
            <person name="Vergez L."/>
            <person name="Schmutz J."/>
            <person name="Larimer F."/>
            <person name="Land M."/>
            <person name="Hauser L."/>
            <person name="Kyrpides N."/>
            <person name="Kim E."/>
            <person name="Meeks J.C."/>
            <person name="Elhai J."/>
            <person name="Campbell E.L."/>
            <person name="Thiel T."/>
            <person name="Longmire J."/>
            <person name="Potts M."/>
            <person name="Atlas R."/>
        </authorList>
    </citation>
    <scope>NUCLEOTIDE SEQUENCE [LARGE SCALE GENOMIC DNA]</scope>
    <source>
        <strain evidence="4">ATCC 29133 / PCC 73102</strain>
    </source>
</reference>